<keyword evidence="3" id="KW-1185">Reference proteome</keyword>
<name>A0AAD3HSM9_9CHLO</name>
<accession>A0AAD3HSM9</accession>
<proteinExistence type="predicted"/>
<feature type="region of interest" description="Disordered" evidence="1">
    <location>
        <begin position="599"/>
        <end position="623"/>
    </location>
</feature>
<evidence type="ECO:0000313" key="3">
    <source>
        <dbReference type="Proteomes" id="UP001054857"/>
    </source>
</evidence>
<feature type="compositionally biased region" description="Pro residues" evidence="1">
    <location>
        <begin position="475"/>
        <end position="484"/>
    </location>
</feature>
<gene>
    <name evidence="2" type="ORF">Agub_g13478</name>
</gene>
<evidence type="ECO:0000256" key="1">
    <source>
        <dbReference type="SAM" id="MobiDB-lite"/>
    </source>
</evidence>
<feature type="region of interest" description="Disordered" evidence="1">
    <location>
        <begin position="467"/>
        <end position="486"/>
    </location>
</feature>
<dbReference type="AlphaFoldDB" id="A0AAD3HSM9"/>
<feature type="compositionally biased region" description="Low complexity" evidence="1">
    <location>
        <begin position="613"/>
        <end position="623"/>
    </location>
</feature>
<feature type="region of interest" description="Disordered" evidence="1">
    <location>
        <begin position="822"/>
        <end position="844"/>
    </location>
</feature>
<feature type="compositionally biased region" description="Low complexity" evidence="1">
    <location>
        <begin position="830"/>
        <end position="844"/>
    </location>
</feature>
<comment type="caution">
    <text evidence="2">The sequence shown here is derived from an EMBL/GenBank/DDBJ whole genome shotgun (WGS) entry which is preliminary data.</text>
</comment>
<dbReference type="Proteomes" id="UP001054857">
    <property type="component" value="Unassembled WGS sequence"/>
</dbReference>
<feature type="region of interest" description="Disordered" evidence="1">
    <location>
        <begin position="895"/>
        <end position="936"/>
    </location>
</feature>
<dbReference type="EMBL" id="BMAR01000046">
    <property type="protein sequence ID" value="GFR51125.1"/>
    <property type="molecule type" value="Genomic_DNA"/>
</dbReference>
<protein>
    <submittedName>
        <fullName evidence="2">Uncharacterized protein</fullName>
    </submittedName>
</protein>
<evidence type="ECO:0000313" key="2">
    <source>
        <dbReference type="EMBL" id="GFR51125.1"/>
    </source>
</evidence>
<organism evidence="2 3">
    <name type="scientific">Astrephomene gubernaculifera</name>
    <dbReference type="NCBI Taxonomy" id="47775"/>
    <lineage>
        <taxon>Eukaryota</taxon>
        <taxon>Viridiplantae</taxon>
        <taxon>Chlorophyta</taxon>
        <taxon>core chlorophytes</taxon>
        <taxon>Chlorophyceae</taxon>
        <taxon>CS clade</taxon>
        <taxon>Chlamydomonadales</taxon>
        <taxon>Astrephomenaceae</taxon>
        <taxon>Astrephomene</taxon>
    </lineage>
</organism>
<feature type="compositionally biased region" description="Low complexity" evidence="1">
    <location>
        <begin position="904"/>
        <end position="918"/>
    </location>
</feature>
<sequence>MVGTNQLPDHIQSALPWMSWAASQLLSSHAAAGDEYNTKDCFSDASSVPFDASQLLMLDQCLRIPDSYVVEQASMGNGATAAVTILSHDDFRVPFQSIIACAFRWPMQGPSLDTGNAVVAALRQQVVFDCSLGVNNIVLSALLAGRPPEEVVHFIHTLLKMHTLHCCSRLLSTTTGPFVPAHDLGNADREGITEERVLRLSRSLQLTIQFLYSLVVLATERPGPQHQQRYGGGLPYMYDFEYEYARALAEALNSSCLLEHAARAVVLLAELAGLTQDDSGTAVAMSLPMEAQGQLSYAFSFLTATLSGLTQLAERCHETVGTAASASMSCGSPAVEELGPPAAVAEAAAAARSHLLAALSGPCVRHMLLSATLAALCAADGGPSYGLPAPLLLGMLPSTSPIDDAVAAAAGAAAASASMAASGYPDAVHVRAARHMYGKHQLDDRILRCLPAVLMLPSSSSSLAAAAGTVGTNCQPPPPRPTGPQPRQLCRLMLRVGRLAVASGRAWSGPTDDAAVYADAEIMDSSLDPPHGHLVLSPQSSCSVALAALRCSRRSLAPSCPDANWWRVTTSAVRHLVPWVTEEQQLSELAALLRVPLDSSSSSADPWVTLGESSSSSASSSSSSSCFLSSTTATLPATPPPAVAAALSGGLIPCIELLFRRAGETPSSPEARLLLRLLRPDRWRDGQAVNGGGASGGGCGSYLGCLLSYGEVRQAAALVATMGKVLRRLEGAVVEELTAAAAVGGGGDDDDVSSGGDAAAAAAAELAEAVIEAMYDTFLVCAGKWLMTACTTEAAAAAVAMPETSTVWSHESVHATAAAAANALPTGEEQSGQQQQQQSQSSNSAVMRMGPFIGNTAVRQLALLVSYAACQWLPQLSLLTQLAAAEVLAAEAGGDDDVTAEPYGGTRSAGFGAAASGSPPRRHTLTHGSSSSSSPRLPLPELINRLVLPLVSWLPVLGYRACGGGSDGGGGGGGCSSRNGTDGGCWLQLLRDVGAVPLLGAVLRLAAPLAEVWSGEAWRGLPLWSLAESCYWVAAAYGGAAEVRQQCDSWRPELLRALLPYLRQPCWGKTAEATEALAAQLEAWAVAGAVGTRCVVPCHVISGIIGPSGGAEPYKDLRKSWLYGFAWGE</sequence>
<reference evidence="2 3" key="1">
    <citation type="journal article" date="2021" name="Sci. Rep.">
        <title>Genome sequencing of the multicellular alga Astrephomene provides insights into convergent evolution of germ-soma differentiation.</title>
        <authorList>
            <person name="Yamashita S."/>
            <person name="Yamamoto K."/>
            <person name="Matsuzaki R."/>
            <person name="Suzuki S."/>
            <person name="Yamaguchi H."/>
            <person name="Hirooka S."/>
            <person name="Minakuchi Y."/>
            <person name="Miyagishima S."/>
            <person name="Kawachi M."/>
            <person name="Toyoda A."/>
            <person name="Nozaki H."/>
        </authorList>
    </citation>
    <scope>NUCLEOTIDE SEQUENCE [LARGE SCALE GENOMIC DNA]</scope>
    <source>
        <strain evidence="2 3">NIES-4017</strain>
    </source>
</reference>